<dbReference type="EC" id="2.7.13.3" evidence="2"/>
<keyword evidence="8" id="KW-1133">Transmembrane helix</keyword>
<feature type="domain" description="Histidine kinase" evidence="9">
    <location>
        <begin position="191"/>
        <end position="389"/>
    </location>
</feature>
<dbReference type="PROSITE" id="PS50109">
    <property type="entry name" value="HIS_KIN"/>
    <property type="match status" value="1"/>
</dbReference>
<evidence type="ECO:0000256" key="3">
    <source>
        <dbReference type="ARBA" id="ARBA00022553"/>
    </source>
</evidence>
<evidence type="ECO:0000256" key="8">
    <source>
        <dbReference type="SAM" id="Phobius"/>
    </source>
</evidence>
<evidence type="ECO:0000256" key="6">
    <source>
        <dbReference type="ARBA" id="ARBA00022777"/>
    </source>
</evidence>
<feature type="transmembrane region" description="Helical" evidence="8">
    <location>
        <begin position="23"/>
        <end position="41"/>
    </location>
</feature>
<dbReference type="Gene3D" id="3.30.565.10">
    <property type="entry name" value="Histidine kinase-like ATPase, C-terminal domain"/>
    <property type="match status" value="1"/>
</dbReference>
<dbReference type="CDD" id="cd00082">
    <property type="entry name" value="HisKA"/>
    <property type="match status" value="1"/>
</dbReference>
<dbReference type="SMART" id="SM00387">
    <property type="entry name" value="HATPase_c"/>
    <property type="match status" value="1"/>
</dbReference>
<evidence type="ECO:0000256" key="5">
    <source>
        <dbReference type="ARBA" id="ARBA00022741"/>
    </source>
</evidence>
<protein>
    <recommendedName>
        <fullName evidence="2">histidine kinase</fullName>
        <ecNumber evidence="2">2.7.13.3</ecNumber>
    </recommendedName>
</protein>
<dbReference type="GO" id="GO:0005886">
    <property type="term" value="C:plasma membrane"/>
    <property type="evidence" value="ECO:0007669"/>
    <property type="project" value="UniProtKB-SubCell"/>
</dbReference>
<dbReference type="Pfam" id="PF02518">
    <property type="entry name" value="HATPase_c"/>
    <property type="match status" value="1"/>
</dbReference>
<keyword evidence="4" id="KW-0808">Transferase</keyword>
<reference evidence="10" key="1">
    <citation type="journal article" date="2020" name="mSystems">
        <title>Genome- and Community-Level Interaction Insights into Carbon Utilization and Element Cycling Functions of Hydrothermarchaeota in Hydrothermal Sediment.</title>
        <authorList>
            <person name="Zhou Z."/>
            <person name="Liu Y."/>
            <person name="Xu W."/>
            <person name="Pan J."/>
            <person name="Luo Z.H."/>
            <person name="Li M."/>
        </authorList>
    </citation>
    <scope>NUCLEOTIDE SEQUENCE [LARGE SCALE GENOMIC DNA]</scope>
    <source>
        <strain evidence="10">SpSt-961</strain>
    </source>
</reference>
<comment type="catalytic activity">
    <reaction evidence="1">
        <text>ATP + protein L-histidine = ADP + protein N-phospho-L-histidine.</text>
        <dbReference type="EC" id="2.7.13.3"/>
    </reaction>
</comment>
<keyword evidence="7" id="KW-0067">ATP-binding</keyword>
<dbReference type="PANTHER" id="PTHR44936">
    <property type="entry name" value="SENSOR PROTEIN CREC"/>
    <property type="match status" value="1"/>
</dbReference>
<gene>
    <name evidence="10" type="ORF">ENX68_02440</name>
</gene>
<keyword evidence="5" id="KW-0547">Nucleotide-binding</keyword>
<keyword evidence="8" id="KW-0472">Membrane</keyword>
<name>A0A7V3VU16_UNCW3</name>
<keyword evidence="6 10" id="KW-0418">Kinase</keyword>
<keyword evidence="8" id="KW-0812">Transmembrane</keyword>
<evidence type="ECO:0000256" key="2">
    <source>
        <dbReference type="ARBA" id="ARBA00012438"/>
    </source>
</evidence>
<evidence type="ECO:0000256" key="4">
    <source>
        <dbReference type="ARBA" id="ARBA00022679"/>
    </source>
</evidence>
<evidence type="ECO:0000256" key="1">
    <source>
        <dbReference type="ARBA" id="ARBA00000085"/>
    </source>
</evidence>
<dbReference type="SUPFAM" id="SSF55874">
    <property type="entry name" value="ATPase domain of HSP90 chaperone/DNA topoisomerase II/histidine kinase"/>
    <property type="match status" value="1"/>
</dbReference>
<dbReference type="PRINTS" id="PR00344">
    <property type="entry name" value="BCTRLSENSOR"/>
</dbReference>
<evidence type="ECO:0000313" key="10">
    <source>
        <dbReference type="EMBL" id="HGE77844.1"/>
    </source>
</evidence>
<keyword evidence="3" id="KW-0597">Phosphoprotein</keyword>
<dbReference type="PANTHER" id="PTHR44936:SF10">
    <property type="entry name" value="SENSOR PROTEIN RSTB"/>
    <property type="match status" value="1"/>
</dbReference>
<accession>A0A7V3VU16</accession>
<dbReference type="GO" id="GO:0000155">
    <property type="term" value="F:phosphorelay sensor kinase activity"/>
    <property type="evidence" value="ECO:0007669"/>
    <property type="project" value="InterPro"/>
</dbReference>
<dbReference type="AlphaFoldDB" id="A0A7V3VU16"/>
<organism evidence="10">
    <name type="scientific">candidate division WOR-3 bacterium</name>
    <dbReference type="NCBI Taxonomy" id="2052148"/>
    <lineage>
        <taxon>Bacteria</taxon>
        <taxon>Bacteria division WOR-3</taxon>
    </lineage>
</organism>
<dbReference type="InterPro" id="IPR050980">
    <property type="entry name" value="2C_sensor_his_kinase"/>
</dbReference>
<proteinExistence type="predicted"/>
<dbReference type="InterPro" id="IPR005467">
    <property type="entry name" value="His_kinase_dom"/>
</dbReference>
<comment type="caution">
    <text evidence="10">The sequence shown here is derived from an EMBL/GenBank/DDBJ whole genome shotgun (WGS) entry which is preliminary data.</text>
</comment>
<dbReference type="InterPro" id="IPR003594">
    <property type="entry name" value="HATPase_dom"/>
</dbReference>
<evidence type="ECO:0000259" key="9">
    <source>
        <dbReference type="PROSITE" id="PS50109"/>
    </source>
</evidence>
<evidence type="ECO:0000256" key="7">
    <source>
        <dbReference type="ARBA" id="ARBA00022840"/>
    </source>
</evidence>
<dbReference type="EMBL" id="DTOZ01000062">
    <property type="protein sequence ID" value="HGE77844.1"/>
    <property type="molecule type" value="Genomic_DNA"/>
</dbReference>
<dbReference type="InterPro" id="IPR003661">
    <property type="entry name" value="HisK_dim/P_dom"/>
</dbReference>
<dbReference type="InterPro" id="IPR036890">
    <property type="entry name" value="HATPase_C_sf"/>
</dbReference>
<dbReference type="InterPro" id="IPR004358">
    <property type="entry name" value="Sig_transdc_His_kin-like_C"/>
</dbReference>
<sequence>MKLFRKKEKGILPETSGFTSRTLVIYFLVGIGLIGVATYLYSNYLIQRVRRETETTSRIFASYVSGPGTSEEELLALLFREVIEKIDFPVVLTDVQGIPYSAKNVSDTNLIRVVKRLDKEHKPIPIMVRTGSDSTFVGYVHYGLSPFTRALRMIPFLMTAFLIAFLFLGFWGYLIYRKSEEEKIWYSLAKETAHQLATPLSSLSGWLETIKKTIPEEIYEGIAEDAQRMKEVLEKFSRIGMQPRLIEKDPNPVIQKAVNYIKRRAHKQIQFIENYEPLPLIKFDDILLDWAVENILKNGLDAIGSKPGVLSIKTQTGDGGIVIEISDTGGGIKNTKDIFRPGYTTKKYGWGLGLVLTKRIIEGYHNGRLVLKRTGPGGTTFQIFIPGSRK</sequence>
<dbReference type="GO" id="GO:0005524">
    <property type="term" value="F:ATP binding"/>
    <property type="evidence" value="ECO:0007669"/>
    <property type="project" value="UniProtKB-KW"/>
</dbReference>
<feature type="transmembrane region" description="Helical" evidence="8">
    <location>
        <begin position="154"/>
        <end position="176"/>
    </location>
</feature>